<dbReference type="EMBL" id="QXFU01000108">
    <property type="protein sequence ID" value="KAE9043988.1"/>
    <property type="molecule type" value="Genomic_DNA"/>
</dbReference>
<dbReference type="EMBL" id="QXFT01000656">
    <property type="protein sequence ID" value="KAE9338635.1"/>
    <property type="molecule type" value="Genomic_DNA"/>
</dbReference>
<name>A0A6A3P2J0_9STRA</name>
<keyword evidence="5" id="KW-1185">Reference proteome</keyword>
<dbReference type="AlphaFoldDB" id="A0A6A3P2J0"/>
<evidence type="ECO:0000313" key="5">
    <source>
        <dbReference type="Proteomes" id="UP000434957"/>
    </source>
</evidence>
<dbReference type="EMBL" id="QXFV01000120">
    <property type="protein sequence ID" value="KAE9049492.1"/>
    <property type="molecule type" value="Genomic_DNA"/>
</dbReference>
<dbReference type="Proteomes" id="UP000434957">
    <property type="component" value="Unassembled WGS sequence"/>
</dbReference>
<comment type="caution">
    <text evidence="2">The sequence shown here is derived from an EMBL/GenBank/DDBJ whole genome shotgun (WGS) entry which is preliminary data.</text>
</comment>
<accession>A0A6A3P2J0</accession>
<proteinExistence type="predicted"/>
<gene>
    <name evidence="2" type="ORF">PR001_g3273</name>
    <name evidence="1" type="ORF">PR002_g3051</name>
    <name evidence="3" type="ORF">PR003_g11415</name>
</gene>
<evidence type="ECO:0000313" key="1">
    <source>
        <dbReference type="EMBL" id="KAE9043988.1"/>
    </source>
</evidence>
<sequence length="121" mass="13847">MCLLQGNLQHPLAHRKFAKRFKAKHNQLENKMDWKQRAMFFFRFTHWFAKRGRTEAPGSTSAKDIQVGSVIECERVGDLVAYKNIYPQGTAADIKVIEQPVDSLPAIDATTRASKKQKETK</sequence>
<protein>
    <submittedName>
        <fullName evidence="2">Uncharacterized protein</fullName>
    </submittedName>
</protein>
<organism evidence="2 4">
    <name type="scientific">Phytophthora rubi</name>
    <dbReference type="NCBI Taxonomy" id="129364"/>
    <lineage>
        <taxon>Eukaryota</taxon>
        <taxon>Sar</taxon>
        <taxon>Stramenopiles</taxon>
        <taxon>Oomycota</taxon>
        <taxon>Peronosporomycetes</taxon>
        <taxon>Peronosporales</taxon>
        <taxon>Peronosporaceae</taxon>
        <taxon>Phytophthora</taxon>
    </lineage>
</organism>
<evidence type="ECO:0000313" key="6">
    <source>
        <dbReference type="Proteomes" id="UP000435112"/>
    </source>
</evidence>
<reference evidence="4 6" key="1">
    <citation type="submission" date="2018-09" db="EMBL/GenBank/DDBJ databases">
        <title>Genomic investigation of the strawberry pathogen Phytophthora fragariae indicates pathogenicity is determined by transcriptional variation in three key races.</title>
        <authorList>
            <person name="Adams T.M."/>
            <person name="Armitage A.D."/>
            <person name="Sobczyk M.K."/>
            <person name="Bates H.J."/>
            <person name="Dunwell J.M."/>
            <person name="Nellist C.F."/>
            <person name="Harrison R.J."/>
        </authorList>
    </citation>
    <scope>NUCLEOTIDE SEQUENCE [LARGE SCALE GENOMIC DNA]</scope>
    <source>
        <strain evidence="2 4">SCRP249</strain>
        <strain evidence="1 6">SCRP324</strain>
        <strain evidence="3 5">SCRP333</strain>
    </source>
</reference>
<dbReference type="OrthoDB" id="10295075at2759"/>
<dbReference type="Proteomes" id="UP000429607">
    <property type="component" value="Unassembled WGS sequence"/>
</dbReference>
<dbReference type="Proteomes" id="UP000435112">
    <property type="component" value="Unassembled WGS sequence"/>
</dbReference>
<evidence type="ECO:0000313" key="4">
    <source>
        <dbReference type="Proteomes" id="UP000429607"/>
    </source>
</evidence>
<evidence type="ECO:0000313" key="3">
    <source>
        <dbReference type="EMBL" id="KAE9338635.1"/>
    </source>
</evidence>
<evidence type="ECO:0000313" key="2">
    <source>
        <dbReference type="EMBL" id="KAE9049492.1"/>
    </source>
</evidence>